<evidence type="ECO:0000313" key="2">
    <source>
        <dbReference type="EMBL" id="KAF5719400.1"/>
    </source>
</evidence>
<protein>
    <submittedName>
        <fullName evidence="2">Uncharacterized protein</fullName>
    </submittedName>
</protein>
<feature type="compositionally biased region" description="Basic residues" evidence="1">
    <location>
        <begin position="1"/>
        <end position="10"/>
    </location>
</feature>
<evidence type="ECO:0000256" key="1">
    <source>
        <dbReference type="SAM" id="MobiDB-lite"/>
    </source>
</evidence>
<dbReference type="AlphaFoldDB" id="A0A8H6DJY4"/>
<keyword evidence="3" id="KW-1185">Reference proteome</keyword>
<evidence type="ECO:0000313" key="3">
    <source>
        <dbReference type="Proteomes" id="UP000532311"/>
    </source>
</evidence>
<reference evidence="2 3" key="1">
    <citation type="submission" date="2020-05" db="EMBL/GenBank/DDBJ databases">
        <title>Identification and distribution of gene clusters putatively required for synthesis of sphingolipid metabolism inhibitors in phylogenetically diverse species of the filamentous fungus Fusarium.</title>
        <authorList>
            <person name="Kim H.-S."/>
            <person name="Busman M."/>
            <person name="Brown D.W."/>
            <person name="Divon H."/>
            <person name="Uhlig S."/>
            <person name="Proctor R.H."/>
        </authorList>
    </citation>
    <scope>NUCLEOTIDE SEQUENCE [LARGE SCALE GENOMIC DNA]</scope>
    <source>
        <strain evidence="2 3">NRRL 26131</strain>
    </source>
</reference>
<dbReference type="EMBL" id="JAAQPF010000036">
    <property type="protein sequence ID" value="KAF5719400.1"/>
    <property type="molecule type" value="Genomic_DNA"/>
</dbReference>
<feature type="region of interest" description="Disordered" evidence="1">
    <location>
        <begin position="1"/>
        <end position="44"/>
    </location>
</feature>
<dbReference type="Proteomes" id="UP000532311">
    <property type="component" value="Unassembled WGS sequence"/>
</dbReference>
<accession>A0A8H6DJY4</accession>
<gene>
    <name evidence="2" type="ORF">FGLOB1_1181</name>
</gene>
<sequence>MNESHHRKRRPQEQEESNRPNKRQTKTPKAPKTPKEAPRDAALAAAQQCLDERPAYSDCRLDDHIRPDPDVEFAASYPEEEAEATALFDASQSKLDFDKFCPEEGTNNPTINDFRSLWKVCLRVFGWSPVMLISPIHGLEYRSVTKRAQQSGSTHVAADSESYEQPNRANPAEHLEQPQSSKGNSLSEVIFPPDFTYHSSMLGVRSHAFNSGASVSLNADWYLS</sequence>
<name>A0A8H6DJY4_9HYPO</name>
<comment type="caution">
    <text evidence="2">The sequence shown here is derived from an EMBL/GenBank/DDBJ whole genome shotgun (WGS) entry which is preliminary data.</text>
</comment>
<organism evidence="2 3">
    <name type="scientific">Fusarium globosum</name>
    <dbReference type="NCBI Taxonomy" id="78864"/>
    <lineage>
        <taxon>Eukaryota</taxon>
        <taxon>Fungi</taxon>
        <taxon>Dikarya</taxon>
        <taxon>Ascomycota</taxon>
        <taxon>Pezizomycotina</taxon>
        <taxon>Sordariomycetes</taxon>
        <taxon>Hypocreomycetidae</taxon>
        <taxon>Hypocreales</taxon>
        <taxon>Nectriaceae</taxon>
        <taxon>Fusarium</taxon>
        <taxon>Fusarium fujikuroi species complex</taxon>
    </lineage>
</organism>
<feature type="region of interest" description="Disordered" evidence="1">
    <location>
        <begin position="150"/>
        <end position="184"/>
    </location>
</feature>
<proteinExistence type="predicted"/>